<dbReference type="InterPro" id="IPR007269">
    <property type="entry name" value="ICMT_MeTrfase"/>
</dbReference>
<reference evidence="7 8" key="1">
    <citation type="journal article" date="2019" name="Nat. Ecol. Evol.">
        <title>Megaphylogeny resolves global patterns of mushroom evolution.</title>
        <authorList>
            <person name="Varga T."/>
            <person name="Krizsan K."/>
            <person name="Foldi C."/>
            <person name="Dima B."/>
            <person name="Sanchez-Garcia M."/>
            <person name="Sanchez-Ramirez S."/>
            <person name="Szollosi G.J."/>
            <person name="Szarkandi J.G."/>
            <person name="Papp V."/>
            <person name="Albert L."/>
            <person name="Andreopoulos W."/>
            <person name="Angelini C."/>
            <person name="Antonin V."/>
            <person name="Barry K.W."/>
            <person name="Bougher N.L."/>
            <person name="Buchanan P."/>
            <person name="Buyck B."/>
            <person name="Bense V."/>
            <person name="Catcheside P."/>
            <person name="Chovatia M."/>
            <person name="Cooper J."/>
            <person name="Damon W."/>
            <person name="Desjardin D."/>
            <person name="Finy P."/>
            <person name="Geml J."/>
            <person name="Haridas S."/>
            <person name="Hughes K."/>
            <person name="Justo A."/>
            <person name="Karasinski D."/>
            <person name="Kautmanova I."/>
            <person name="Kiss B."/>
            <person name="Kocsube S."/>
            <person name="Kotiranta H."/>
            <person name="LaButti K.M."/>
            <person name="Lechner B.E."/>
            <person name="Liimatainen K."/>
            <person name="Lipzen A."/>
            <person name="Lukacs Z."/>
            <person name="Mihaltcheva S."/>
            <person name="Morgado L.N."/>
            <person name="Niskanen T."/>
            <person name="Noordeloos M.E."/>
            <person name="Ohm R.A."/>
            <person name="Ortiz-Santana B."/>
            <person name="Ovrebo C."/>
            <person name="Racz N."/>
            <person name="Riley R."/>
            <person name="Savchenko A."/>
            <person name="Shiryaev A."/>
            <person name="Soop K."/>
            <person name="Spirin V."/>
            <person name="Szebenyi C."/>
            <person name="Tomsovsky M."/>
            <person name="Tulloss R.E."/>
            <person name="Uehling J."/>
            <person name="Grigoriev I.V."/>
            <person name="Vagvolgyi C."/>
            <person name="Papp T."/>
            <person name="Martin F.M."/>
            <person name="Miettinen O."/>
            <person name="Hibbett D.S."/>
            <person name="Nagy L.G."/>
        </authorList>
    </citation>
    <scope>NUCLEOTIDE SEQUENCE [LARGE SCALE GENOMIC DNA]</scope>
    <source>
        <strain evidence="7 8">CBS 962.96</strain>
    </source>
</reference>
<evidence type="ECO:0000256" key="2">
    <source>
        <dbReference type="ARBA" id="ARBA00022692"/>
    </source>
</evidence>
<dbReference type="PANTHER" id="PTHR12714:SF9">
    <property type="entry name" value="PROTEIN-S-ISOPRENYLCYSTEINE O-METHYLTRANSFERASE"/>
    <property type="match status" value="1"/>
</dbReference>
<dbReference type="GO" id="GO:0004671">
    <property type="term" value="F:protein C-terminal S-isoprenylcysteine carboxyl O-methyltransferase activity"/>
    <property type="evidence" value="ECO:0007669"/>
    <property type="project" value="UniProtKB-EC"/>
</dbReference>
<dbReference type="GO" id="GO:0005789">
    <property type="term" value="C:endoplasmic reticulum membrane"/>
    <property type="evidence" value="ECO:0007669"/>
    <property type="project" value="UniProtKB-SubCell"/>
</dbReference>
<keyword evidence="2 5" id="KW-0812">Transmembrane</keyword>
<dbReference type="GO" id="GO:0032259">
    <property type="term" value="P:methylation"/>
    <property type="evidence" value="ECO:0007669"/>
    <property type="project" value="UniProtKB-KW"/>
</dbReference>
<keyword evidence="4 5" id="KW-0472">Membrane</keyword>
<feature type="transmembrane region" description="Helical" evidence="5">
    <location>
        <begin position="167"/>
        <end position="186"/>
    </location>
</feature>
<evidence type="ECO:0000313" key="8">
    <source>
        <dbReference type="Proteomes" id="UP000297245"/>
    </source>
</evidence>
<keyword evidence="5" id="KW-0489">Methyltransferase</keyword>
<feature type="signal peptide" evidence="6">
    <location>
        <begin position="1"/>
        <end position="17"/>
    </location>
</feature>
<comment type="subcellular location">
    <subcellularLocation>
        <location evidence="5">Endoplasmic reticulum membrane</location>
        <topology evidence="5">Multi-pass membrane protein</topology>
    </subcellularLocation>
    <subcellularLocation>
        <location evidence="1">Membrane</location>
        <topology evidence="1">Multi-pass membrane protein</topology>
    </subcellularLocation>
</comment>
<comment type="similarity">
    <text evidence="5">Belongs to the class VI-like SAM-binding methyltransferase superfamily. Isoprenylcysteine carboxyl methyltransferase family.</text>
</comment>
<dbReference type="Gene3D" id="1.20.120.1630">
    <property type="match status" value="1"/>
</dbReference>
<protein>
    <recommendedName>
        <fullName evidence="5">Protein-S-isoprenylcysteine O-methyltransferase</fullName>
        <ecNumber evidence="5">2.1.1.100</ecNumber>
    </recommendedName>
</protein>
<dbReference type="Proteomes" id="UP000297245">
    <property type="component" value="Unassembled WGS sequence"/>
</dbReference>
<keyword evidence="8" id="KW-1185">Reference proteome</keyword>
<dbReference type="EC" id="2.1.1.100" evidence="5"/>
<keyword evidence="6" id="KW-0732">Signal</keyword>
<evidence type="ECO:0000313" key="7">
    <source>
        <dbReference type="EMBL" id="THV06658.1"/>
    </source>
</evidence>
<dbReference type="Pfam" id="PF04140">
    <property type="entry name" value="ICMT"/>
    <property type="match status" value="1"/>
</dbReference>
<keyword evidence="5" id="KW-0808">Transferase</keyword>
<keyword evidence="5" id="KW-0949">S-adenosyl-L-methionine</keyword>
<name>A0A4S8MTX3_DENBC</name>
<organism evidence="7 8">
    <name type="scientific">Dendrothele bispora (strain CBS 962.96)</name>
    <dbReference type="NCBI Taxonomy" id="1314807"/>
    <lineage>
        <taxon>Eukaryota</taxon>
        <taxon>Fungi</taxon>
        <taxon>Dikarya</taxon>
        <taxon>Basidiomycota</taxon>
        <taxon>Agaricomycotina</taxon>
        <taxon>Agaricomycetes</taxon>
        <taxon>Agaricomycetidae</taxon>
        <taxon>Agaricales</taxon>
        <taxon>Agaricales incertae sedis</taxon>
        <taxon>Dendrothele</taxon>
    </lineage>
</organism>
<keyword evidence="3 5" id="KW-1133">Transmembrane helix</keyword>
<comment type="catalytic activity">
    <reaction evidence="5">
        <text>[protein]-C-terminal S-[(2E,6E)-farnesyl]-L-cysteine + S-adenosyl-L-methionine = [protein]-C-terminal S-[(2E,6E)-farnesyl]-L-cysteine methyl ester + S-adenosyl-L-homocysteine</text>
        <dbReference type="Rhea" id="RHEA:21672"/>
        <dbReference type="Rhea" id="RHEA-COMP:12125"/>
        <dbReference type="Rhea" id="RHEA-COMP:12126"/>
        <dbReference type="ChEBI" id="CHEBI:57856"/>
        <dbReference type="ChEBI" id="CHEBI:59789"/>
        <dbReference type="ChEBI" id="CHEBI:90510"/>
        <dbReference type="ChEBI" id="CHEBI:90511"/>
        <dbReference type="EC" id="2.1.1.100"/>
    </reaction>
</comment>
<feature type="chain" id="PRO_5020502946" description="Protein-S-isoprenylcysteine O-methyltransferase" evidence="6">
    <location>
        <begin position="18"/>
        <end position="220"/>
    </location>
</feature>
<accession>A0A4S8MTX3</accession>
<gene>
    <name evidence="7" type="ORF">K435DRAFT_644578</name>
</gene>
<keyword evidence="5" id="KW-0256">Endoplasmic reticulum</keyword>
<dbReference type="AlphaFoldDB" id="A0A4S8MTX3"/>
<proteinExistence type="inferred from homology"/>
<sequence length="220" mass="25159">MFHVFVSIELIFALLQALNYDPSSHKTRWFIDTLTPTTHPSENKWTYVTETLRPTPQLMLGTVLAVSGGLIRRACYKAMKEMFTFELSIRKEHRLVTSGPYAYLRHPGYTAAIMAGSGTLLALVVGRGSWSRECLWPMVVSVFRAMFSGNKTPSLGLKPSSDLDLDLPVTVSVFINAIFLAMVIFGPRARIEDRMMEREFGDEWKDWRKKVRWGMLWGIY</sequence>
<evidence type="ECO:0000256" key="5">
    <source>
        <dbReference type="RuleBase" id="RU362022"/>
    </source>
</evidence>
<evidence type="ECO:0000256" key="1">
    <source>
        <dbReference type="ARBA" id="ARBA00004141"/>
    </source>
</evidence>
<evidence type="ECO:0000256" key="6">
    <source>
        <dbReference type="SAM" id="SignalP"/>
    </source>
</evidence>
<dbReference type="OrthoDB" id="422086at2759"/>
<comment type="caution">
    <text evidence="5">Lacks conserved residue(s) required for the propagation of feature annotation.</text>
</comment>
<dbReference type="PANTHER" id="PTHR12714">
    <property type="entry name" value="PROTEIN-S ISOPRENYLCYSTEINE O-METHYLTRANSFERASE"/>
    <property type="match status" value="1"/>
</dbReference>
<dbReference type="EMBL" id="ML179041">
    <property type="protein sequence ID" value="THV06658.1"/>
    <property type="molecule type" value="Genomic_DNA"/>
</dbReference>
<evidence type="ECO:0000256" key="3">
    <source>
        <dbReference type="ARBA" id="ARBA00022989"/>
    </source>
</evidence>
<evidence type="ECO:0000256" key="4">
    <source>
        <dbReference type="ARBA" id="ARBA00023136"/>
    </source>
</evidence>